<evidence type="ECO:0000256" key="1">
    <source>
        <dbReference type="SAM" id="SignalP"/>
    </source>
</evidence>
<dbReference type="EMBL" id="CM000881">
    <property type="protein sequence ID" value="KQK10816.1"/>
    <property type="molecule type" value="Genomic_DNA"/>
</dbReference>
<dbReference type="InParanoid" id="A0A0Q3GI91"/>
<dbReference type="Gramene" id="KQK10816">
    <property type="protein sequence ID" value="KQK10816"/>
    <property type="gene ID" value="BRADI_2g56375v3"/>
</dbReference>
<sequence>MEFMRKTMVSNLILSLLLMHSGLVPSVLGDVCCQETADDFHCWYRRPLYLCLKTAKCRGYCLDTATSTRDAIGHFLT</sequence>
<dbReference type="AlphaFoldDB" id="A0A0Q3GI91"/>
<evidence type="ECO:0000313" key="4">
    <source>
        <dbReference type="Proteomes" id="UP000008810"/>
    </source>
</evidence>
<reference evidence="2 3" key="1">
    <citation type="journal article" date="2010" name="Nature">
        <title>Genome sequencing and analysis of the model grass Brachypodium distachyon.</title>
        <authorList>
            <consortium name="International Brachypodium Initiative"/>
        </authorList>
    </citation>
    <scope>NUCLEOTIDE SEQUENCE [LARGE SCALE GENOMIC DNA]</scope>
    <source>
        <strain evidence="2 3">Bd21</strain>
    </source>
</reference>
<name>A0A0Q3GI91_BRADI</name>
<keyword evidence="1" id="KW-0732">Signal</keyword>
<dbReference type="EnsemblPlants" id="KQK10816">
    <property type="protein sequence ID" value="KQK10816"/>
    <property type="gene ID" value="BRADI_2g56375v3"/>
</dbReference>
<dbReference type="Proteomes" id="UP000008810">
    <property type="component" value="Chromosome 2"/>
</dbReference>
<evidence type="ECO:0000313" key="3">
    <source>
        <dbReference type="EnsemblPlants" id="KQK10816"/>
    </source>
</evidence>
<reference evidence="3" key="3">
    <citation type="submission" date="2018-08" db="UniProtKB">
        <authorList>
            <consortium name="EnsemblPlants"/>
        </authorList>
    </citation>
    <scope>IDENTIFICATION</scope>
    <source>
        <strain evidence="3">cv. Bd21</strain>
    </source>
</reference>
<evidence type="ECO:0000313" key="2">
    <source>
        <dbReference type="EMBL" id="KQK10816.1"/>
    </source>
</evidence>
<protein>
    <submittedName>
        <fullName evidence="2 3">Uncharacterized protein</fullName>
    </submittedName>
</protein>
<keyword evidence="4" id="KW-1185">Reference proteome</keyword>
<accession>A0A0Q3GI91</accession>
<gene>
    <name evidence="2" type="ORF">BRADI_2g56375v3</name>
</gene>
<reference evidence="2" key="2">
    <citation type="submission" date="2017-06" db="EMBL/GenBank/DDBJ databases">
        <title>WGS assembly of Brachypodium distachyon.</title>
        <authorList>
            <consortium name="The International Brachypodium Initiative"/>
            <person name="Lucas S."/>
            <person name="Harmon-Smith M."/>
            <person name="Lail K."/>
            <person name="Tice H."/>
            <person name="Grimwood J."/>
            <person name="Bruce D."/>
            <person name="Barry K."/>
            <person name="Shu S."/>
            <person name="Lindquist E."/>
            <person name="Wang M."/>
            <person name="Pitluck S."/>
            <person name="Vogel J.P."/>
            <person name="Garvin D.F."/>
            <person name="Mockler T.C."/>
            <person name="Schmutz J."/>
            <person name="Rokhsar D."/>
            <person name="Bevan M.W."/>
        </authorList>
    </citation>
    <scope>NUCLEOTIDE SEQUENCE</scope>
    <source>
        <strain evidence="2">Bd21</strain>
    </source>
</reference>
<organism evidence="2">
    <name type="scientific">Brachypodium distachyon</name>
    <name type="common">Purple false brome</name>
    <name type="synonym">Trachynia distachya</name>
    <dbReference type="NCBI Taxonomy" id="15368"/>
    <lineage>
        <taxon>Eukaryota</taxon>
        <taxon>Viridiplantae</taxon>
        <taxon>Streptophyta</taxon>
        <taxon>Embryophyta</taxon>
        <taxon>Tracheophyta</taxon>
        <taxon>Spermatophyta</taxon>
        <taxon>Magnoliopsida</taxon>
        <taxon>Liliopsida</taxon>
        <taxon>Poales</taxon>
        <taxon>Poaceae</taxon>
        <taxon>BOP clade</taxon>
        <taxon>Pooideae</taxon>
        <taxon>Stipodae</taxon>
        <taxon>Brachypodieae</taxon>
        <taxon>Brachypodium</taxon>
    </lineage>
</organism>
<proteinExistence type="predicted"/>
<feature type="signal peptide" evidence="1">
    <location>
        <begin position="1"/>
        <end position="29"/>
    </location>
</feature>
<feature type="chain" id="PRO_5036297504" evidence="1">
    <location>
        <begin position="30"/>
        <end position="77"/>
    </location>
</feature>